<dbReference type="EMBL" id="MNPJ01000030">
    <property type="protein sequence ID" value="OQS53512.1"/>
    <property type="molecule type" value="Genomic_DNA"/>
</dbReference>
<accession>A0A1W0E2S3</accession>
<protein>
    <submittedName>
        <fullName evidence="1">Uncharacterized protein</fullName>
    </submittedName>
</protein>
<comment type="caution">
    <text evidence="1">The sequence shown here is derived from an EMBL/GenBank/DDBJ whole genome shotgun (WGS) entry which is preliminary data.</text>
</comment>
<dbReference type="VEuPathDB" id="MicrosporidiaDB:EHP00_1937"/>
<dbReference type="Proteomes" id="UP000192758">
    <property type="component" value="Unassembled WGS sequence"/>
</dbReference>
<reference evidence="1 2" key="1">
    <citation type="journal article" date="2017" name="Environ. Microbiol.">
        <title>Decay of the glycolytic pathway and adaptation to intranuclear parasitism within Enterocytozoonidae microsporidia.</title>
        <authorList>
            <person name="Wiredu Boakye D."/>
            <person name="Jaroenlak P."/>
            <person name="Prachumwat A."/>
            <person name="Williams T.A."/>
            <person name="Bateman K.S."/>
            <person name="Itsathitphaisarn O."/>
            <person name="Sritunyalucksana K."/>
            <person name="Paszkiewicz K.H."/>
            <person name="Moore K.A."/>
            <person name="Stentiford G.D."/>
            <person name="Williams B.A."/>
        </authorList>
    </citation>
    <scope>NUCLEOTIDE SEQUENCE [LARGE SCALE GENOMIC DNA]</scope>
    <source>
        <strain evidence="1 2">TH1</strain>
    </source>
</reference>
<sequence>MTFKDVLVEKWVENLRRKHSVIDKLLQIRSKSFLNTFTILKLINWNYKANFSRTHFCSRHTLILAISSRV</sequence>
<evidence type="ECO:0000313" key="1">
    <source>
        <dbReference type="EMBL" id="OQS53512.1"/>
    </source>
</evidence>
<organism evidence="1 2">
    <name type="scientific">Ecytonucleospora hepatopenaei</name>
    <dbReference type="NCBI Taxonomy" id="646526"/>
    <lineage>
        <taxon>Eukaryota</taxon>
        <taxon>Fungi</taxon>
        <taxon>Fungi incertae sedis</taxon>
        <taxon>Microsporidia</taxon>
        <taxon>Enterocytozoonidae</taxon>
        <taxon>Ecytonucleospora</taxon>
    </lineage>
</organism>
<evidence type="ECO:0000313" key="2">
    <source>
        <dbReference type="Proteomes" id="UP000192758"/>
    </source>
</evidence>
<dbReference type="AlphaFoldDB" id="A0A1W0E2S3"/>
<keyword evidence="2" id="KW-1185">Reference proteome</keyword>
<proteinExistence type="predicted"/>
<gene>
    <name evidence="1" type="ORF">EHP00_1937</name>
</gene>
<name>A0A1W0E2S3_9MICR</name>